<dbReference type="EMBL" id="KR029590">
    <property type="protein sequence ID" value="AKH47281.1"/>
    <property type="molecule type" value="Genomic_DNA"/>
</dbReference>
<protein>
    <submittedName>
        <fullName evidence="1">Uncharacterized protein</fullName>
    </submittedName>
</protein>
<organism evidence="1">
    <name type="scientific">uncultured marine virus</name>
    <dbReference type="NCBI Taxonomy" id="186617"/>
    <lineage>
        <taxon>Viruses</taxon>
        <taxon>environmental samples</taxon>
    </lineage>
</organism>
<reference evidence="1" key="1">
    <citation type="journal article" date="2015" name="Front. Microbiol.">
        <title>Combining genomic sequencing methods to explore viral diversity and reveal potential virus-host interactions.</title>
        <authorList>
            <person name="Chow C.E."/>
            <person name="Winget D.M."/>
            <person name="White R.A.III."/>
            <person name="Hallam S.J."/>
            <person name="Suttle C.A."/>
        </authorList>
    </citation>
    <scope>NUCLEOTIDE SEQUENCE</scope>
    <source>
        <strain evidence="1">H4084944</strain>
    </source>
</reference>
<evidence type="ECO:0000313" key="1">
    <source>
        <dbReference type="EMBL" id="AKH47281.1"/>
    </source>
</evidence>
<proteinExistence type="predicted"/>
<sequence length="91" mass="9460">MAFSRTGWNPVGGQSKKGSGNALWFYSSADAIATVRAAGYFNDVSDEVSVRDVIVVTDTNTPTTNLVNVLSNASGVVDVSDGTAIVETDSD</sequence>
<name>A0A0F7L8F9_9VIRU</name>
<accession>A0A0F7L8F9</accession>
<reference evidence="1" key="2">
    <citation type="submission" date="2015-03" db="EMBL/GenBank/DDBJ databases">
        <authorList>
            <person name="Chow C.-E.T."/>
            <person name="Winget D.M."/>
            <person name="White R.A.III."/>
            <person name="Hallam S.J."/>
            <person name="Suttle C.A."/>
        </authorList>
    </citation>
    <scope>NUCLEOTIDE SEQUENCE</scope>
    <source>
        <strain evidence="1">H4084944</strain>
    </source>
</reference>